<feature type="transmembrane region" description="Helical" evidence="5">
    <location>
        <begin position="12"/>
        <end position="30"/>
    </location>
</feature>
<feature type="transmembrane region" description="Helical" evidence="5">
    <location>
        <begin position="364"/>
        <end position="390"/>
    </location>
</feature>
<keyword evidence="2 5" id="KW-0812">Transmembrane</keyword>
<feature type="transmembrane region" description="Helical" evidence="5">
    <location>
        <begin position="244"/>
        <end position="265"/>
    </location>
</feature>
<dbReference type="PANTHER" id="PTHR43424:SF1">
    <property type="entry name" value="LOCUS PUTATIVE PROTEIN 1-RELATED"/>
    <property type="match status" value="1"/>
</dbReference>
<dbReference type="RefSeq" id="WP_311829369.1">
    <property type="nucleotide sequence ID" value="NZ_JARQAJ010000001.1"/>
</dbReference>
<evidence type="ECO:0000256" key="2">
    <source>
        <dbReference type="ARBA" id="ARBA00022692"/>
    </source>
</evidence>
<feature type="transmembrane region" description="Helical" evidence="5">
    <location>
        <begin position="50"/>
        <end position="72"/>
    </location>
</feature>
<feature type="transmembrane region" description="Helical" evidence="5">
    <location>
        <begin position="84"/>
        <end position="106"/>
    </location>
</feature>
<feature type="transmembrane region" description="Helical" evidence="5">
    <location>
        <begin position="285"/>
        <end position="303"/>
    </location>
</feature>
<comment type="caution">
    <text evidence="6">The sequence shown here is derived from an EMBL/GenBank/DDBJ whole genome shotgun (WGS) entry which is preliminary data.</text>
</comment>
<keyword evidence="7" id="KW-1185">Reference proteome</keyword>
<feature type="transmembrane region" description="Helical" evidence="5">
    <location>
        <begin position="436"/>
        <end position="457"/>
    </location>
</feature>
<feature type="transmembrane region" description="Helical" evidence="5">
    <location>
        <begin position="315"/>
        <end position="344"/>
    </location>
</feature>
<feature type="transmembrane region" description="Helical" evidence="5">
    <location>
        <begin position="140"/>
        <end position="158"/>
    </location>
</feature>
<dbReference type="Pfam" id="PF01943">
    <property type="entry name" value="Polysacc_synt"/>
    <property type="match status" value="1"/>
</dbReference>
<dbReference type="PANTHER" id="PTHR43424">
    <property type="entry name" value="LOCUS PUTATIVE PROTEIN 1-RELATED"/>
    <property type="match status" value="1"/>
</dbReference>
<evidence type="ECO:0000313" key="7">
    <source>
        <dbReference type="Proteomes" id="UP001181046"/>
    </source>
</evidence>
<name>A0ABU3F7K4_9ENTE</name>
<dbReference type="InterPro" id="IPR052556">
    <property type="entry name" value="PolySynth_Transporter"/>
</dbReference>
<dbReference type="Proteomes" id="UP001181046">
    <property type="component" value="Unassembled WGS sequence"/>
</dbReference>
<reference evidence="6" key="1">
    <citation type="submission" date="2023-03" db="EMBL/GenBank/DDBJ databases">
        <authorList>
            <person name="Shen W."/>
            <person name="Cai J."/>
        </authorList>
    </citation>
    <scope>NUCLEOTIDE SEQUENCE</scope>
    <source>
        <strain evidence="6">P66-3</strain>
    </source>
</reference>
<evidence type="ECO:0000256" key="5">
    <source>
        <dbReference type="SAM" id="Phobius"/>
    </source>
</evidence>
<feature type="transmembrane region" description="Helical" evidence="5">
    <location>
        <begin position="411"/>
        <end position="430"/>
    </location>
</feature>
<evidence type="ECO:0000256" key="3">
    <source>
        <dbReference type="ARBA" id="ARBA00022989"/>
    </source>
</evidence>
<accession>A0ABU3F7K4</accession>
<organism evidence="6 7">
    <name type="scientific">Enterococcus xiangfangensis</name>
    <dbReference type="NCBI Taxonomy" id="1296537"/>
    <lineage>
        <taxon>Bacteria</taxon>
        <taxon>Bacillati</taxon>
        <taxon>Bacillota</taxon>
        <taxon>Bacilli</taxon>
        <taxon>Lactobacillales</taxon>
        <taxon>Enterococcaceae</taxon>
        <taxon>Enterococcus</taxon>
    </lineage>
</organism>
<evidence type="ECO:0000256" key="4">
    <source>
        <dbReference type="ARBA" id="ARBA00023136"/>
    </source>
</evidence>
<feature type="transmembrane region" description="Helical" evidence="5">
    <location>
        <begin position="112"/>
        <end position="133"/>
    </location>
</feature>
<feature type="transmembrane region" description="Helical" evidence="5">
    <location>
        <begin position="164"/>
        <end position="186"/>
    </location>
</feature>
<keyword evidence="4 5" id="KW-0472">Membrane</keyword>
<evidence type="ECO:0000256" key="1">
    <source>
        <dbReference type="ARBA" id="ARBA00004141"/>
    </source>
</evidence>
<sequence length="477" mass="54157">MRNVARNFIYQIIFQVMKIIVPIITIPIVSKALGPSGVGLYNYTNSIAQYFVLVASLGVAMYGNRAIALAYNRDENISILFLELFFFKAIFTLVVLFVYLITVSFFENRFILYVQGITILAVLFDISWFFMGIEDFKKTSICNVLVQSITFTAIILLVKDRSDLIIYTVIQATGLLASQMFVWFFIKQHIVFEKISLSNIFKHLKGSVEFFLPEVAIVLYTNLNKTVLGVVLGSAAVGYYTNSVTINTVFITVITTLDMVLLPHMSSLFAKDNTERIIELMEKTLHLQLFFSIPIMFGMLTVYDKLIPWFFGDQFLFMNYIVPFFSILIVIIPLGSSLATQYLIPIGQVNKYNRSVTIGAGINMLGNIILLPFFGFFGAVFSNILAEFFVTFVRLKSFLKQTEFKFNLKKIISFTLSAFTMMIITRIVSANMPSTIITNCIQLVIAVSIYILLTSILKVNPLIEMVQGYLQENKQQD</sequence>
<dbReference type="InterPro" id="IPR002797">
    <property type="entry name" value="Polysacc_synth"/>
</dbReference>
<comment type="subcellular location">
    <subcellularLocation>
        <location evidence="1">Membrane</location>
        <topology evidence="1">Multi-pass membrane protein</topology>
    </subcellularLocation>
</comment>
<proteinExistence type="predicted"/>
<protein>
    <submittedName>
        <fullName evidence="6">Oligosaccharide flippase family protein</fullName>
    </submittedName>
</protein>
<dbReference type="EMBL" id="JARQAJ010000001">
    <property type="protein sequence ID" value="MDT2758639.1"/>
    <property type="molecule type" value="Genomic_DNA"/>
</dbReference>
<keyword evidence="3 5" id="KW-1133">Transmembrane helix</keyword>
<gene>
    <name evidence="6" type="ORF">P7H27_02435</name>
</gene>
<evidence type="ECO:0000313" key="6">
    <source>
        <dbReference type="EMBL" id="MDT2758639.1"/>
    </source>
</evidence>